<reference evidence="2 3" key="1">
    <citation type="submission" date="2016-08" db="EMBL/GenBank/DDBJ databases">
        <authorList>
            <person name="Seilhamer J.J."/>
        </authorList>
    </citation>
    <scope>NUCLEOTIDE SEQUENCE [LARGE SCALE GENOMIC DNA]</scope>
    <source>
        <strain evidence="2">ING2-E5A</strain>
    </source>
</reference>
<sequence>MTNNGIQHWVLCKLGRRNNNSTFVLVFGFSSSLTKFYLANE</sequence>
<evidence type="ECO:0000313" key="2">
    <source>
        <dbReference type="EMBL" id="SCM57645.1"/>
    </source>
</evidence>
<keyword evidence="1" id="KW-1133">Transmembrane helix</keyword>
<gene>
    <name evidence="2" type="ORF">ING2E5A_1440</name>
</gene>
<keyword evidence="3" id="KW-1185">Reference proteome</keyword>
<evidence type="ECO:0000256" key="1">
    <source>
        <dbReference type="SAM" id="Phobius"/>
    </source>
</evidence>
<dbReference type="EMBL" id="LT608328">
    <property type="protein sequence ID" value="SCM57645.1"/>
    <property type="molecule type" value="Genomic_DNA"/>
</dbReference>
<keyword evidence="1" id="KW-0812">Transmembrane</keyword>
<proteinExistence type="predicted"/>
<feature type="transmembrane region" description="Helical" evidence="1">
    <location>
        <begin position="21"/>
        <end position="39"/>
    </location>
</feature>
<protein>
    <submittedName>
        <fullName evidence="2">Uncharacterized protein</fullName>
    </submittedName>
</protein>
<name>A0A1G4G6V9_9BACT</name>
<accession>A0A1G4G6V9</accession>
<organism evidence="2 3">
    <name type="scientific">Petrimonas mucosa</name>
    <dbReference type="NCBI Taxonomy" id="1642646"/>
    <lineage>
        <taxon>Bacteria</taxon>
        <taxon>Pseudomonadati</taxon>
        <taxon>Bacteroidota</taxon>
        <taxon>Bacteroidia</taxon>
        <taxon>Bacteroidales</taxon>
        <taxon>Dysgonomonadaceae</taxon>
        <taxon>Petrimonas</taxon>
    </lineage>
</organism>
<dbReference type="KEGG" id="pmuc:ING2E5A_1440"/>
<keyword evidence="1" id="KW-0472">Membrane</keyword>
<dbReference type="Proteomes" id="UP000178485">
    <property type="component" value="Chromosome i"/>
</dbReference>
<dbReference type="AlphaFoldDB" id="A0A1G4G6V9"/>
<evidence type="ECO:0000313" key="3">
    <source>
        <dbReference type="Proteomes" id="UP000178485"/>
    </source>
</evidence>